<evidence type="ECO:0000313" key="2">
    <source>
        <dbReference type="Proteomes" id="UP000031307"/>
    </source>
</evidence>
<accession>A0A0C1EQK4</accession>
<name>A0A0C1EQK4_9BACT</name>
<protein>
    <submittedName>
        <fullName evidence="1">Uncharacterized protein</fullName>
    </submittedName>
</protein>
<dbReference type="Proteomes" id="UP000031307">
    <property type="component" value="Unassembled WGS sequence"/>
</dbReference>
<dbReference type="RefSeq" id="WP_013924599.1">
    <property type="nucleotide sequence ID" value="NZ_BAWW01000003.1"/>
</dbReference>
<evidence type="ECO:0000313" key="1">
    <source>
        <dbReference type="EMBL" id="KIA78479.1"/>
    </source>
</evidence>
<gene>
    <name evidence="1" type="ORF">DB43_DY00300</name>
</gene>
<reference evidence="1 2" key="1">
    <citation type="journal article" date="2014" name="Mol. Biol. Evol.">
        <title>Massive expansion of Ubiquitination-related gene families within the Chlamydiae.</title>
        <authorList>
            <person name="Domman D."/>
            <person name="Collingro A."/>
            <person name="Lagkouvardos I."/>
            <person name="Gehre L."/>
            <person name="Weinmaier T."/>
            <person name="Rattei T."/>
            <person name="Subtil A."/>
            <person name="Horn M."/>
        </authorList>
    </citation>
    <scope>NUCLEOTIDE SEQUENCE [LARGE SCALE GENOMIC DNA]</scope>
    <source>
        <strain evidence="1 2">OEW1</strain>
    </source>
</reference>
<dbReference type="AlphaFoldDB" id="A0A0C1EQK4"/>
<proteinExistence type="predicted"/>
<dbReference type="EMBL" id="JSAM01000019">
    <property type="protein sequence ID" value="KIA78479.1"/>
    <property type="molecule type" value="Genomic_DNA"/>
</dbReference>
<organism evidence="1 2">
    <name type="scientific">Parachlamydia acanthamoebae</name>
    <dbReference type="NCBI Taxonomy" id="83552"/>
    <lineage>
        <taxon>Bacteria</taxon>
        <taxon>Pseudomonadati</taxon>
        <taxon>Chlamydiota</taxon>
        <taxon>Chlamydiia</taxon>
        <taxon>Parachlamydiales</taxon>
        <taxon>Parachlamydiaceae</taxon>
        <taxon>Parachlamydia</taxon>
    </lineage>
</organism>
<dbReference type="PATRIC" id="fig|83552.4.peg.317"/>
<sequence length="241" mass="26294">MPHTDLRKRDLNDHVDVHDHEVANGSPLVDENGNPYLHDPIEVYLEKLGEQLRRELADGNPNDERLLNLALSVLMFMFRKSARFDNQYCQDTLLEIKYQGIKIRDTIDNWKRIAPSVASAVLTIGSGAVGLAPVAGGAFQAVKIIGDSGKIFNFLTAAGTVATPLGAFGQGIGALQGVANTPSDAKKVILELDLDKMKNKLSDRTQTSVEKTQKCGEIARKVYELYAQLFAIKGQMAGAQS</sequence>
<comment type="caution">
    <text evidence="1">The sequence shown here is derived from an EMBL/GenBank/DDBJ whole genome shotgun (WGS) entry which is preliminary data.</text>
</comment>
<dbReference type="OMA" id="YSAANNC"/>